<name>A0ABW8IGL9_9GAMM</name>
<reference evidence="2 3" key="1">
    <citation type="submission" date="2020-10" db="EMBL/GenBank/DDBJ databases">
        <title>Phylogeny of dyella-like bacteria.</title>
        <authorList>
            <person name="Fu J."/>
        </authorList>
    </citation>
    <scope>NUCLEOTIDE SEQUENCE [LARGE SCALE GENOMIC DNA]</scope>
    <source>
        <strain evidence="2 3">DHG40</strain>
    </source>
</reference>
<protein>
    <recommendedName>
        <fullName evidence="1">Tox-REase-5 domain-containing protein</fullName>
    </recommendedName>
</protein>
<gene>
    <name evidence="2" type="ORF">ISP18_04965</name>
</gene>
<feature type="domain" description="Tox-REase-5" evidence="1">
    <location>
        <begin position="59"/>
        <end position="138"/>
    </location>
</feature>
<comment type="caution">
    <text evidence="2">The sequence shown here is derived from an EMBL/GenBank/DDBJ whole genome shotgun (WGS) entry which is preliminary data.</text>
</comment>
<accession>A0ABW8IGL9</accession>
<evidence type="ECO:0000313" key="3">
    <source>
        <dbReference type="Proteomes" id="UP001620409"/>
    </source>
</evidence>
<evidence type="ECO:0000313" key="2">
    <source>
        <dbReference type="EMBL" id="MFK2853933.1"/>
    </source>
</evidence>
<dbReference type="EMBL" id="JADIKI010000022">
    <property type="protein sequence ID" value="MFK2853933.1"/>
    <property type="molecule type" value="Genomic_DNA"/>
</dbReference>
<dbReference type="Pfam" id="PF15648">
    <property type="entry name" value="Tox-REase-5"/>
    <property type="match status" value="1"/>
</dbReference>
<dbReference type="RefSeq" id="WP_380010913.1">
    <property type="nucleotide sequence ID" value="NZ_JADIKI010000022.1"/>
</dbReference>
<dbReference type="InterPro" id="IPR028904">
    <property type="entry name" value="Tox-REase-5_dom"/>
</dbReference>
<keyword evidence="3" id="KW-1185">Reference proteome</keyword>
<organism evidence="2 3">
    <name type="scientific">Dyella humi</name>
    <dbReference type="NCBI Taxonomy" id="1770547"/>
    <lineage>
        <taxon>Bacteria</taxon>
        <taxon>Pseudomonadati</taxon>
        <taxon>Pseudomonadota</taxon>
        <taxon>Gammaproteobacteria</taxon>
        <taxon>Lysobacterales</taxon>
        <taxon>Rhodanobacteraceae</taxon>
        <taxon>Dyella</taxon>
    </lineage>
</organism>
<sequence>MEELDELFPKLGVNQAEQWIQYKIDMLEGECMAPGAKPDPMSTLPGQWIPVNESMSNFSRAYQQFITGQTGMAYEVNGVRFDGVADTSYLDAKANYSQFVDGSGEFYGWWGGASDFVDQANRQIEAAGGQPIEWHFAQQDAAAATQSLFNSAGVSGITVVHTPYMTAAQ</sequence>
<dbReference type="Proteomes" id="UP001620409">
    <property type="component" value="Unassembled WGS sequence"/>
</dbReference>
<proteinExistence type="predicted"/>
<evidence type="ECO:0000259" key="1">
    <source>
        <dbReference type="Pfam" id="PF15648"/>
    </source>
</evidence>